<comment type="catalytic activity">
    <reaction evidence="3">
        <text>ATP + H2O = ADP + phosphate + H(+)</text>
        <dbReference type="Rhea" id="RHEA:13065"/>
        <dbReference type="ChEBI" id="CHEBI:15377"/>
        <dbReference type="ChEBI" id="CHEBI:15378"/>
        <dbReference type="ChEBI" id="CHEBI:30616"/>
        <dbReference type="ChEBI" id="CHEBI:43474"/>
        <dbReference type="ChEBI" id="CHEBI:456216"/>
        <dbReference type="EC" id="5.6.2.3"/>
    </reaction>
</comment>
<dbReference type="InterPro" id="IPR050534">
    <property type="entry name" value="Coronavir_polyprotein_1ab"/>
</dbReference>
<comment type="miscellaneous">
    <text evidence="3">In the RecBCD complex, RecB has a slow 3'-5' helicase, an exonuclease activity and loads RecA onto ssDNA, RecD has a fast 5'-3' helicase activity, while RecC stimulates the ATPase and processivity of the RecB helicase and contributes to recognition of the Chi site.</text>
</comment>
<dbReference type="PANTHER" id="PTHR43788">
    <property type="entry name" value="DNA2/NAM7 HELICASE FAMILY MEMBER"/>
    <property type="match status" value="1"/>
</dbReference>
<keyword evidence="3" id="KW-0378">Hydrolase</keyword>
<dbReference type="CDD" id="cd18809">
    <property type="entry name" value="SF1_C_RecD"/>
    <property type="match status" value="1"/>
</dbReference>
<keyword evidence="3" id="KW-0269">Exonuclease</keyword>
<feature type="domain" description="UvrD-like helicase C-terminal" evidence="4">
    <location>
        <begin position="531"/>
        <end position="585"/>
    </location>
</feature>
<proteinExistence type="inferred from homology"/>
<evidence type="ECO:0000256" key="2">
    <source>
        <dbReference type="ARBA" id="ARBA00022840"/>
    </source>
</evidence>
<evidence type="ECO:0000313" key="6">
    <source>
        <dbReference type="Proteomes" id="UP000245263"/>
    </source>
</evidence>
<protein>
    <recommendedName>
        <fullName evidence="3">RecBCD enzyme subunit RecD</fullName>
        <ecNumber evidence="3">5.6.2.3</ecNumber>
    </recommendedName>
    <alternativeName>
        <fullName evidence="3">DNA 5'-3' helicase subunit RecD</fullName>
    </alternativeName>
    <alternativeName>
        <fullName evidence="3">Exonuclease V subunit RecD</fullName>
        <shortName evidence="3">ExoV subunit RecD</shortName>
    </alternativeName>
    <alternativeName>
        <fullName evidence="3">Helicase/nuclease RecBCD subunit RecD</fullName>
    </alternativeName>
</protein>
<dbReference type="InterPro" id="IPR027785">
    <property type="entry name" value="UvrD-like_helicase_C"/>
</dbReference>
<dbReference type="RefSeq" id="WP_109018805.1">
    <property type="nucleotide sequence ID" value="NZ_AP025028.1"/>
</dbReference>
<dbReference type="Gene3D" id="3.40.50.300">
    <property type="entry name" value="P-loop containing nucleotide triphosphate hydrolases"/>
    <property type="match status" value="2"/>
</dbReference>
<dbReference type="Pfam" id="PF13538">
    <property type="entry name" value="UvrD_C_2"/>
    <property type="match status" value="1"/>
</dbReference>
<dbReference type="EMBL" id="AP025028">
    <property type="protein sequence ID" value="BDA78372.1"/>
    <property type="molecule type" value="Genomic_DNA"/>
</dbReference>
<evidence type="ECO:0000313" key="5">
    <source>
        <dbReference type="EMBL" id="BDA78372.1"/>
    </source>
</evidence>
<dbReference type="SUPFAM" id="SSF52540">
    <property type="entry name" value="P-loop containing nucleoside triphosphate hydrolases"/>
    <property type="match status" value="1"/>
</dbReference>
<dbReference type="CDD" id="cd17933">
    <property type="entry name" value="DEXSc_RecD-like"/>
    <property type="match status" value="1"/>
</dbReference>
<dbReference type="InterPro" id="IPR006344">
    <property type="entry name" value="RecD"/>
</dbReference>
<keyword evidence="6" id="KW-1185">Reference proteome</keyword>
<comment type="subunit">
    <text evidence="3">Heterotrimer of RecB, RecC and RecD. All subunits contribute to DNA-binding.</text>
</comment>
<reference evidence="5 6" key="1">
    <citation type="submission" date="2021-08" db="EMBL/GenBank/DDBJ databases">
        <title>Complete genome sequence of Leptospira kobayashii strain E30.</title>
        <authorList>
            <person name="Nakao R."/>
            <person name="Nakamura S."/>
            <person name="Masuzawa T."/>
            <person name="Koizumi N."/>
        </authorList>
    </citation>
    <scope>NUCLEOTIDE SEQUENCE [LARGE SCALE GENOMIC DNA]</scope>
    <source>
        <strain evidence="5 6">E30</strain>
    </source>
</reference>
<sequence length="608" mass="69383">MKNFVSRLKEDLEKLKHNSSYVAEREQSLFGSTELENILTELWLSEEEGNLCIPIKKEWESLLKSKPEGLILETKGKEKLLYFEKTFKAKKALEEKLKERLAFVSKTKLDEDRISAFLEKSEGKPDAIHLKEGQKDAIFATIRNPFQIISGGPGTGKTTVVAYILAILKELGMLPEGDRIALAAPTGRAAQRLTESIRENLNKINSAKDDFLRGQTIHSLLAYKHYLGGFYYNKDRYLPHDLIIVDEVSMVDLKLMRSLLEALPNPKQKPIRLILIGDPNQLPSVDKGAVLGDFLSVLEEKGKFISKLTESNRQKVGKNGETSKIIELADFILKNESADLKKNVSIGNDLKKTNEIGESVSYPSEVVWFQSKNGSSNQSRDEILLQVWKQYLFPQVKRISEWKIKNHTEIKEKSLYDKFSLELKKFRCLTTFRSGYWGVEGIQEKLASLAQLELRSQTKNISDSIYKKHLAERLYYSGLPLLITENDRNRKLFNGDIGLVMKLGEELRAVFPIDNELYHFALDTLPKHEAAYVLTVHKSQGSEYDTVFFYLPDRLDTDPNEKANRLLNRHILYTGLTRAKEQVILAGNTASWDFGIKNTTERLTGFQI</sequence>
<feature type="binding site" evidence="3">
    <location>
        <begin position="151"/>
        <end position="158"/>
    </location>
    <ligand>
        <name>ATP</name>
        <dbReference type="ChEBI" id="CHEBI:30616"/>
    </ligand>
</feature>
<dbReference type="EC" id="5.6.2.3" evidence="3"/>
<name>A0ABM7URX8_9LEPT</name>
<keyword evidence="3" id="KW-0227">DNA damage</keyword>
<keyword evidence="3" id="KW-0540">Nuclease</keyword>
<keyword evidence="3" id="KW-0234">DNA repair</keyword>
<comment type="function">
    <text evidence="3">A helicase/nuclease that prepares dsDNA breaks (DSB) for recombinational DNA repair. Binds to DSBs and unwinds DNA via a highly rapid and processive ATP-dependent bidirectional helicase activity. Unwinds dsDNA until it encounters a Chi (crossover hotspot instigator) sequence from the 3' direction. Cuts ssDNA a few nucleotides 3' to the Chi site. The properties and activities of the enzyme are changed at Chi. The Chi-altered holoenzyme produces a long 3'-ssDNA overhang and facilitates RecA-binding to the ssDNA for homologous DNA recombination and repair. Holoenzyme degrades any linearized DNA that is unable to undergo homologous recombination. In the holoenzyme this subunit has ssDNA-dependent ATPase and 5'-3' helicase activity. When added to pre-assembled RecBC greatly stimulates nuclease activity and augments holoenzyme processivity. Negatively regulates the RecA-loading ability of RecBCD.</text>
</comment>
<keyword evidence="2 3" id="KW-0067">ATP-binding</keyword>
<keyword evidence="3" id="KW-0238">DNA-binding</keyword>
<dbReference type="Proteomes" id="UP000245263">
    <property type="component" value="Chromosome 1"/>
</dbReference>
<comment type="similarity">
    <text evidence="3">Belongs to the RecD family.</text>
</comment>
<evidence type="ECO:0000259" key="4">
    <source>
        <dbReference type="Pfam" id="PF13538"/>
    </source>
</evidence>
<evidence type="ECO:0000256" key="3">
    <source>
        <dbReference type="HAMAP-Rule" id="MF_01487"/>
    </source>
</evidence>
<dbReference type="InterPro" id="IPR027417">
    <property type="entry name" value="P-loop_NTPase"/>
</dbReference>
<dbReference type="PANTHER" id="PTHR43788:SF6">
    <property type="entry name" value="DNA HELICASE B"/>
    <property type="match status" value="1"/>
</dbReference>
<keyword evidence="3" id="KW-0347">Helicase</keyword>
<evidence type="ECO:0000256" key="1">
    <source>
        <dbReference type="ARBA" id="ARBA00022741"/>
    </source>
</evidence>
<keyword evidence="3" id="KW-0413">Isomerase</keyword>
<dbReference type="HAMAP" id="MF_01487">
    <property type="entry name" value="RecD"/>
    <property type="match status" value="1"/>
</dbReference>
<dbReference type="NCBIfam" id="TIGR01447">
    <property type="entry name" value="recD"/>
    <property type="match status" value="1"/>
</dbReference>
<organism evidence="5 6">
    <name type="scientific">Leptospira kobayashii</name>
    <dbReference type="NCBI Taxonomy" id="1917830"/>
    <lineage>
        <taxon>Bacteria</taxon>
        <taxon>Pseudomonadati</taxon>
        <taxon>Spirochaetota</taxon>
        <taxon>Spirochaetia</taxon>
        <taxon>Leptospirales</taxon>
        <taxon>Leptospiraceae</taxon>
        <taxon>Leptospira</taxon>
    </lineage>
</organism>
<dbReference type="Gene3D" id="2.30.30.940">
    <property type="match status" value="1"/>
</dbReference>
<keyword evidence="1 3" id="KW-0547">Nucleotide-binding</keyword>
<accession>A0ABM7URX8</accession>
<gene>
    <name evidence="3" type="primary">recD</name>
    <name evidence="5" type="ORF">LPTSP3_g13020</name>
</gene>
<dbReference type="Pfam" id="PF13245">
    <property type="entry name" value="AAA_19"/>
    <property type="match status" value="1"/>
</dbReference>